<proteinExistence type="predicted"/>
<evidence type="ECO:0000256" key="1">
    <source>
        <dbReference type="ARBA" id="ARBA00023012"/>
    </source>
</evidence>
<dbReference type="AlphaFoldDB" id="A0A1I6T6J8"/>
<reference evidence="4" key="1">
    <citation type="submission" date="2016-10" db="EMBL/GenBank/DDBJ databases">
        <authorList>
            <person name="Varghese N."/>
            <person name="Submissions S."/>
        </authorList>
    </citation>
    <scope>NUCLEOTIDE SEQUENCE [LARGE SCALE GENOMIC DNA]</scope>
    <source>
        <strain evidence="4">DSM 23422</strain>
    </source>
</reference>
<dbReference type="Proteomes" id="UP000199239">
    <property type="component" value="Unassembled WGS sequence"/>
</dbReference>
<dbReference type="Gene3D" id="1.20.120.160">
    <property type="entry name" value="HPT domain"/>
    <property type="match status" value="1"/>
</dbReference>
<dbReference type="RefSeq" id="WP_093916299.1">
    <property type="nucleotide sequence ID" value="NZ_FPAJ01000003.1"/>
</dbReference>
<organism evidence="3 4">
    <name type="scientific">Sulfitobacter marinus</name>
    <dbReference type="NCBI Taxonomy" id="394264"/>
    <lineage>
        <taxon>Bacteria</taxon>
        <taxon>Pseudomonadati</taxon>
        <taxon>Pseudomonadota</taxon>
        <taxon>Alphaproteobacteria</taxon>
        <taxon>Rhodobacterales</taxon>
        <taxon>Roseobacteraceae</taxon>
        <taxon>Sulfitobacter</taxon>
    </lineage>
</organism>
<evidence type="ECO:0000259" key="2">
    <source>
        <dbReference type="Pfam" id="PF01627"/>
    </source>
</evidence>
<dbReference type="Pfam" id="PF01627">
    <property type="entry name" value="Hpt"/>
    <property type="match status" value="1"/>
</dbReference>
<keyword evidence="1" id="KW-0902">Two-component regulatory system</keyword>
<keyword evidence="4" id="KW-1185">Reference proteome</keyword>
<evidence type="ECO:0000313" key="4">
    <source>
        <dbReference type="Proteomes" id="UP000199239"/>
    </source>
</evidence>
<dbReference type="InterPro" id="IPR008207">
    <property type="entry name" value="Sig_transdc_His_kin_Hpt_dom"/>
</dbReference>
<dbReference type="EMBL" id="FPAJ01000003">
    <property type="protein sequence ID" value="SFS84773.1"/>
    <property type="molecule type" value="Genomic_DNA"/>
</dbReference>
<dbReference type="STRING" id="394264.SAMN04488040_2085"/>
<dbReference type="GO" id="GO:0004672">
    <property type="term" value="F:protein kinase activity"/>
    <property type="evidence" value="ECO:0007669"/>
    <property type="project" value="UniProtKB-ARBA"/>
</dbReference>
<evidence type="ECO:0000313" key="3">
    <source>
        <dbReference type="EMBL" id="SFS84773.1"/>
    </source>
</evidence>
<protein>
    <submittedName>
        <fullName evidence="3">Hpt domain-containing protein</fullName>
    </submittedName>
</protein>
<accession>A0A1I6T6J8</accession>
<dbReference type="GO" id="GO:0000160">
    <property type="term" value="P:phosphorelay signal transduction system"/>
    <property type="evidence" value="ECO:0007669"/>
    <property type="project" value="UniProtKB-KW"/>
</dbReference>
<feature type="domain" description="HPt" evidence="2">
    <location>
        <begin position="21"/>
        <end position="94"/>
    </location>
</feature>
<dbReference type="InterPro" id="IPR036641">
    <property type="entry name" value="HPT_dom_sf"/>
</dbReference>
<gene>
    <name evidence="3" type="ORF">SAMN04488040_2085</name>
</gene>
<dbReference type="OrthoDB" id="7867809at2"/>
<name>A0A1I6T6J8_9RHOB</name>
<dbReference type="SUPFAM" id="SSF47226">
    <property type="entry name" value="Histidine-containing phosphotransfer domain, HPT domain"/>
    <property type="match status" value="1"/>
</dbReference>
<sequence>MIDWAQVNTLRDDVGQEDFAEIVEIFIDEVEHVIEKLRTVPDLNTLGDDLHFLKGSALNLGFLAFSEQCQLGETNSAAGHADQVDIPAIISAYDASKTKFMSEMPSALTP</sequence>